<protein>
    <recommendedName>
        <fullName evidence="8">Palmitoyltransferase</fullName>
        <ecNumber evidence="8">2.3.1.225</ecNumber>
    </recommendedName>
</protein>
<dbReference type="GO" id="GO:0016020">
    <property type="term" value="C:membrane"/>
    <property type="evidence" value="ECO:0007669"/>
    <property type="project" value="UniProtKB-SubCell"/>
</dbReference>
<dbReference type="InterPro" id="IPR001594">
    <property type="entry name" value="Palmitoyltrfase_DHHC"/>
</dbReference>
<keyword evidence="3 8" id="KW-1133">Transmembrane helix</keyword>
<reference evidence="11 12" key="1">
    <citation type="submission" date="2017-03" db="EMBL/GenBank/DDBJ databases">
        <title>Genomes of endolithic fungi from Antarctica.</title>
        <authorList>
            <person name="Coleine C."/>
            <person name="Masonjones S."/>
            <person name="Stajich J.E."/>
        </authorList>
    </citation>
    <scope>NUCLEOTIDE SEQUENCE [LARGE SCALE GENOMIC DNA]</scope>
    <source>
        <strain evidence="11 12">CCFEE 5187</strain>
    </source>
</reference>
<keyword evidence="12" id="KW-1185">Reference proteome</keyword>
<keyword evidence="6" id="KW-0449">Lipoprotein</keyword>
<comment type="similarity">
    <text evidence="8">Belongs to the DHHC palmitoyltransferase family.</text>
</comment>
<feature type="region of interest" description="Disordered" evidence="9">
    <location>
        <begin position="132"/>
        <end position="162"/>
    </location>
</feature>
<evidence type="ECO:0000256" key="7">
    <source>
        <dbReference type="ARBA" id="ARBA00048048"/>
    </source>
</evidence>
<feature type="transmembrane region" description="Helical" evidence="8">
    <location>
        <begin position="13"/>
        <end position="33"/>
    </location>
</feature>
<keyword evidence="8" id="KW-0808">Transferase</keyword>
<comment type="domain">
    <text evidence="8">The DHHC domain is required for palmitoyltransferase activity.</text>
</comment>
<comment type="catalytic activity">
    <reaction evidence="7 8">
        <text>L-cysteinyl-[protein] + hexadecanoyl-CoA = S-hexadecanoyl-L-cysteinyl-[protein] + CoA</text>
        <dbReference type="Rhea" id="RHEA:36683"/>
        <dbReference type="Rhea" id="RHEA-COMP:10131"/>
        <dbReference type="Rhea" id="RHEA-COMP:11032"/>
        <dbReference type="ChEBI" id="CHEBI:29950"/>
        <dbReference type="ChEBI" id="CHEBI:57287"/>
        <dbReference type="ChEBI" id="CHEBI:57379"/>
        <dbReference type="ChEBI" id="CHEBI:74151"/>
        <dbReference type="EC" id="2.3.1.225"/>
    </reaction>
</comment>
<evidence type="ECO:0000256" key="5">
    <source>
        <dbReference type="ARBA" id="ARBA00023139"/>
    </source>
</evidence>
<evidence type="ECO:0000313" key="11">
    <source>
        <dbReference type="EMBL" id="TKA68960.1"/>
    </source>
</evidence>
<dbReference type="Pfam" id="PF01529">
    <property type="entry name" value="DHHC"/>
    <property type="match status" value="1"/>
</dbReference>
<dbReference type="Proteomes" id="UP000308768">
    <property type="component" value="Unassembled WGS sequence"/>
</dbReference>
<dbReference type="OrthoDB" id="331948at2759"/>
<gene>
    <name evidence="11" type="ORF">B0A49_11731</name>
</gene>
<organism evidence="11 12">
    <name type="scientific">Cryomyces minteri</name>
    <dbReference type="NCBI Taxonomy" id="331657"/>
    <lineage>
        <taxon>Eukaryota</taxon>
        <taxon>Fungi</taxon>
        <taxon>Dikarya</taxon>
        <taxon>Ascomycota</taxon>
        <taxon>Pezizomycotina</taxon>
        <taxon>Dothideomycetes</taxon>
        <taxon>Dothideomycetes incertae sedis</taxon>
        <taxon>Cryomyces</taxon>
    </lineage>
</organism>
<evidence type="ECO:0000256" key="8">
    <source>
        <dbReference type="RuleBase" id="RU079119"/>
    </source>
</evidence>
<dbReference type="GO" id="GO:0019706">
    <property type="term" value="F:protein-cysteine S-palmitoyltransferase activity"/>
    <property type="evidence" value="ECO:0007669"/>
    <property type="project" value="UniProtKB-EC"/>
</dbReference>
<evidence type="ECO:0000256" key="1">
    <source>
        <dbReference type="ARBA" id="ARBA00004141"/>
    </source>
</evidence>
<evidence type="ECO:0000256" key="2">
    <source>
        <dbReference type="ARBA" id="ARBA00022692"/>
    </source>
</evidence>
<proteinExistence type="inferred from homology"/>
<keyword evidence="5" id="KW-0564">Palmitate</keyword>
<feature type="domain" description="Palmitoyltransferase DHHC" evidence="10">
    <location>
        <begin position="28"/>
        <end position="111"/>
    </location>
</feature>
<name>A0A4U0WYP9_9PEZI</name>
<evidence type="ECO:0000313" key="12">
    <source>
        <dbReference type="Proteomes" id="UP000308768"/>
    </source>
</evidence>
<comment type="caution">
    <text evidence="11">The sequence shown here is derived from an EMBL/GenBank/DDBJ whole genome shotgun (WGS) entry which is preliminary data.</text>
</comment>
<dbReference type="EMBL" id="NAJN01000769">
    <property type="protein sequence ID" value="TKA68960.1"/>
    <property type="molecule type" value="Genomic_DNA"/>
</dbReference>
<keyword evidence="4 8" id="KW-0472">Membrane</keyword>
<comment type="subcellular location">
    <subcellularLocation>
        <location evidence="1">Membrane</location>
        <topology evidence="1">Multi-pass membrane protein</topology>
    </subcellularLocation>
</comment>
<evidence type="ECO:0000256" key="4">
    <source>
        <dbReference type="ARBA" id="ARBA00023136"/>
    </source>
</evidence>
<evidence type="ECO:0000259" key="10">
    <source>
        <dbReference type="Pfam" id="PF01529"/>
    </source>
</evidence>
<evidence type="ECO:0000256" key="9">
    <source>
        <dbReference type="SAM" id="MobiDB-lite"/>
    </source>
</evidence>
<dbReference type="AlphaFoldDB" id="A0A4U0WYP9"/>
<accession>A0A4U0WYP9</accession>
<dbReference type="STRING" id="331657.A0A4U0WYP9"/>
<sequence length="162" mass="17270">MDADRQQKAVNRAAARFIPALLVAILAVGGVVSETSFKYFVQFTSYASLLSIFLLIVMACAIADAKSYGFTPSVHWIVAIALAALFTSFTLGMSGTSIHLATQNLTTIENIDLVTPAASTVWATRKESMKKVDANTGDKDDDGGPPLTVLMKTPPGPRAQTF</sequence>
<evidence type="ECO:0000256" key="6">
    <source>
        <dbReference type="ARBA" id="ARBA00023288"/>
    </source>
</evidence>
<dbReference type="EC" id="2.3.1.225" evidence="8"/>
<feature type="transmembrane region" description="Helical" evidence="8">
    <location>
        <begin position="39"/>
        <end position="62"/>
    </location>
</feature>
<keyword evidence="8" id="KW-0012">Acyltransferase</keyword>
<evidence type="ECO:0000256" key="3">
    <source>
        <dbReference type="ARBA" id="ARBA00022989"/>
    </source>
</evidence>
<feature type="transmembrane region" description="Helical" evidence="8">
    <location>
        <begin position="74"/>
        <end position="93"/>
    </location>
</feature>
<keyword evidence="2 8" id="KW-0812">Transmembrane</keyword>